<dbReference type="Pfam" id="PF14661">
    <property type="entry name" value="HAUS6_N"/>
    <property type="match status" value="1"/>
</dbReference>
<keyword evidence="4" id="KW-1185">Reference proteome</keyword>
<sequence length="297" mass="33953">MSSVADSFLANLKILGFDPEVYATGIFSNIRFGNDMFTRNADNNKAFEITSHFLFSKLDPIQTKKTFRDCWPITDYKRHSREYRAAAYRWLEQLKRDNCLLGPVVLRRSYFEDCRGEHMNTIMLAFSTHVLQRTIDREILPNSPLLNEIDGIPMNINHIPYVQSLDSATNSLQDLLGNYASKLTAQVNKMKTYHEQWEKSAKFIANNLNSQSDRDNSDTSEENPNYPSTGSTALPQQMNAQNIRDRLKNILDTLRAKNEDISDAVSNNPVIVTSTKNSGQVFTRALGNNYLKKKKII</sequence>
<comment type="caution">
    <text evidence="3">The sequence shown here is derived from an EMBL/GenBank/DDBJ whole genome shotgun (WGS) entry which is preliminary data.</text>
</comment>
<dbReference type="EMBL" id="JBCLYO010000029">
    <property type="protein sequence ID" value="KAL0077035.1"/>
    <property type="molecule type" value="Genomic_DNA"/>
</dbReference>
<evidence type="ECO:0000313" key="3">
    <source>
        <dbReference type="EMBL" id="KAL0077035.1"/>
    </source>
</evidence>
<evidence type="ECO:0000256" key="1">
    <source>
        <dbReference type="SAM" id="MobiDB-lite"/>
    </source>
</evidence>
<feature type="domain" description="HAUS augmin-like complex subunit 6 N-terminal" evidence="2">
    <location>
        <begin position="8"/>
        <end position="223"/>
    </location>
</feature>
<accession>A0ABR3AMG8</accession>
<dbReference type="InterPro" id="IPR026797">
    <property type="entry name" value="HAUS_6"/>
</dbReference>
<protein>
    <submittedName>
        <fullName evidence="3">HAUS augmin-like complex subunit 6 N-terminus-domain-containing protein</fullName>
    </submittedName>
</protein>
<organism evidence="3 4">
    <name type="scientific">Phycomyces blakesleeanus</name>
    <dbReference type="NCBI Taxonomy" id="4837"/>
    <lineage>
        <taxon>Eukaryota</taxon>
        <taxon>Fungi</taxon>
        <taxon>Fungi incertae sedis</taxon>
        <taxon>Mucoromycota</taxon>
        <taxon>Mucoromycotina</taxon>
        <taxon>Mucoromycetes</taxon>
        <taxon>Mucorales</taxon>
        <taxon>Phycomycetaceae</taxon>
        <taxon>Phycomyces</taxon>
    </lineage>
</organism>
<dbReference type="InterPro" id="IPR028163">
    <property type="entry name" value="HAUS_6_N"/>
</dbReference>
<evidence type="ECO:0000313" key="4">
    <source>
        <dbReference type="Proteomes" id="UP001448207"/>
    </source>
</evidence>
<name>A0ABR3AMG8_PHYBL</name>
<dbReference type="PANTHER" id="PTHR16151:SF2">
    <property type="entry name" value="HAUS AUGMIN-LIKE COMPLEX SUBUNIT 6"/>
    <property type="match status" value="1"/>
</dbReference>
<proteinExistence type="predicted"/>
<evidence type="ECO:0000259" key="2">
    <source>
        <dbReference type="Pfam" id="PF14661"/>
    </source>
</evidence>
<dbReference type="PANTHER" id="PTHR16151">
    <property type="entry name" value="HAUS AUGMIN-LIKE COMPLEX SUBUNIT 6"/>
    <property type="match status" value="1"/>
</dbReference>
<dbReference type="Proteomes" id="UP001448207">
    <property type="component" value="Unassembled WGS sequence"/>
</dbReference>
<reference evidence="3 4" key="1">
    <citation type="submission" date="2024-04" db="EMBL/GenBank/DDBJ databases">
        <title>Symmetric and asymmetric DNA N6-adenine methylation regulates different biological responses in Mucorales.</title>
        <authorList>
            <consortium name="Lawrence Berkeley National Laboratory"/>
            <person name="Lax C."/>
            <person name="Mondo S.J."/>
            <person name="Osorio-Concepcion M."/>
            <person name="Muszewska A."/>
            <person name="Corrochano-Luque M."/>
            <person name="Gutierrez G."/>
            <person name="Riley R."/>
            <person name="Lipzen A."/>
            <person name="Guo J."/>
            <person name="Hundley H."/>
            <person name="Amirebrahimi M."/>
            <person name="Ng V."/>
            <person name="Lorenzo-Gutierrez D."/>
            <person name="Binder U."/>
            <person name="Yang J."/>
            <person name="Song Y."/>
            <person name="Canovas D."/>
            <person name="Navarro E."/>
            <person name="Freitag M."/>
            <person name="Gabaldon T."/>
            <person name="Grigoriev I.V."/>
            <person name="Corrochano L.M."/>
            <person name="Nicolas F.E."/>
            <person name="Garre V."/>
        </authorList>
    </citation>
    <scope>NUCLEOTIDE SEQUENCE [LARGE SCALE GENOMIC DNA]</scope>
    <source>
        <strain evidence="3 4">L51</strain>
    </source>
</reference>
<feature type="compositionally biased region" description="Polar residues" evidence="1">
    <location>
        <begin position="222"/>
        <end position="237"/>
    </location>
</feature>
<gene>
    <name evidence="3" type="ORF">J3Q64DRAFT_1311788</name>
</gene>
<feature type="region of interest" description="Disordered" evidence="1">
    <location>
        <begin position="209"/>
        <end position="237"/>
    </location>
</feature>